<comment type="caution">
    <text evidence="12">The sequence shown here is derived from an EMBL/GenBank/DDBJ whole genome shotgun (WGS) entry which is preliminary data.</text>
</comment>
<dbReference type="Gene3D" id="2.160.20.10">
    <property type="entry name" value="Single-stranded right-handed beta-helix, Pectin lyase-like"/>
    <property type="match status" value="1"/>
</dbReference>
<dbReference type="EMBL" id="JAVXUP010001607">
    <property type="protein sequence ID" value="KAK3009821.1"/>
    <property type="molecule type" value="Genomic_DNA"/>
</dbReference>
<dbReference type="GO" id="GO:0042545">
    <property type="term" value="P:cell wall modification"/>
    <property type="evidence" value="ECO:0007669"/>
    <property type="project" value="UniProtKB-UniRule"/>
</dbReference>
<feature type="domain" description="Pectinesterase inhibitor" evidence="11">
    <location>
        <begin position="26"/>
        <end position="176"/>
    </location>
</feature>
<evidence type="ECO:0000313" key="13">
    <source>
        <dbReference type="Proteomes" id="UP001188597"/>
    </source>
</evidence>
<name>A0AA88VJ16_9ASTE</name>
<evidence type="ECO:0000256" key="2">
    <source>
        <dbReference type="ARBA" id="ARBA00006027"/>
    </source>
</evidence>
<dbReference type="GO" id="GO:0030599">
    <property type="term" value="F:pectinesterase activity"/>
    <property type="evidence" value="ECO:0007669"/>
    <property type="project" value="UniProtKB-UniRule"/>
</dbReference>
<dbReference type="PROSITE" id="PS00503">
    <property type="entry name" value="PECTINESTERASE_2"/>
    <property type="match status" value="1"/>
</dbReference>
<evidence type="ECO:0000256" key="10">
    <source>
        <dbReference type="RuleBase" id="RU000589"/>
    </source>
</evidence>
<evidence type="ECO:0000256" key="1">
    <source>
        <dbReference type="ARBA" id="ARBA00005184"/>
    </source>
</evidence>
<dbReference type="InterPro" id="IPR033131">
    <property type="entry name" value="Pectinesterase_Asp_AS"/>
</dbReference>
<feature type="chain" id="PRO_5041515485" description="Pectinesterase" evidence="10">
    <location>
        <begin position="18"/>
        <end position="527"/>
    </location>
</feature>
<evidence type="ECO:0000256" key="5">
    <source>
        <dbReference type="ARBA" id="ARBA00022801"/>
    </source>
</evidence>
<gene>
    <name evidence="12" type="ORF">RJ639_013946</name>
</gene>
<comment type="pathway">
    <text evidence="1 10">Glycan metabolism; pectin degradation; 2-dehydro-3-deoxy-D-gluconate from pectin: step 1/5.</text>
</comment>
<evidence type="ECO:0000256" key="3">
    <source>
        <dbReference type="ARBA" id="ARBA00007786"/>
    </source>
</evidence>
<dbReference type="GO" id="GO:0004857">
    <property type="term" value="F:enzyme inhibitor activity"/>
    <property type="evidence" value="ECO:0007669"/>
    <property type="project" value="InterPro"/>
</dbReference>
<dbReference type="Pfam" id="PF01095">
    <property type="entry name" value="Pectinesterase"/>
    <property type="match status" value="1"/>
</dbReference>
<evidence type="ECO:0000259" key="11">
    <source>
        <dbReference type="SMART" id="SM00856"/>
    </source>
</evidence>
<proteinExistence type="inferred from homology"/>
<dbReference type="AlphaFoldDB" id="A0AA88VJ16"/>
<dbReference type="InterPro" id="IPR006501">
    <property type="entry name" value="Pectinesterase_inhib_dom"/>
</dbReference>
<dbReference type="Proteomes" id="UP001188597">
    <property type="component" value="Unassembled WGS sequence"/>
</dbReference>
<dbReference type="NCBIfam" id="TIGR01614">
    <property type="entry name" value="PME_inhib"/>
    <property type="match status" value="1"/>
</dbReference>
<evidence type="ECO:0000256" key="6">
    <source>
        <dbReference type="ARBA" id="ARBA00023085"/>
    </source>
</evidence>
<dbReference type="SUPFAM" id="SSF51126">
    <property type="entry name" value="Pectin lyase-like"/>
    <property type="match status" value="1"/>
</dbReference>
<keyword evidence="10" id="KW-0732">Signal</keyword>
<evidence type="ECO:0000256" key="7">
    <source>
        <dbReference type="ARBA" id="ARBA00023316"/>
    </source>
</evidence>
<dbReference type="SUPFAM" id="SSF101148">
    <property type="entry name" value="Plant invertase/pectin methylesterase inhibitor"/>
    <property type="match status" value="1"/>
</dbReference>
<dbReference type="InterPro" id="IPR012334">
    <property type="entry name" value="Pectin_lyas_fold"/>
</dbReference>
<dbReference type="CDD" id="cd15798">
    <property type="entry name" value="PMEI-like_3"/>
    <property type="match status" value="1"/>
</dbReference>
<comment type="similarity">
    <text evidence="3">In the C-terminal section; belongs to the pectinesterase family.</text>
</comment>
<evidence type="ECO:0000256" key="4">
    <source>
        <dbReference type="ARBA" id="ARBA00013229"/>
    </source>
</evidence>
<dbReference type="PANTHER" id="PTHR31707">
    <property type="entry name" value="PECTINESTERASE"/>
    <property type="match status" value="1"/>
</dbReference>
<dbReference type="EC" id="3.1.1.11" evidence="4 10"/>
<comment type="catalytic activity">
    <reaction evidence="8 10">
        <text>[(1-&gt;4)-alpha-D-galacturonosyl methyl ester](n) + n H2O = [(1-&gt;4)-alpha-D-galacturonosyl](n) + n methanol + n H(+)</text>
        <dbReference type="Rhea" id="RHEA:22380"/>
        <dbReference type="Rhea" id="RHEA-COMP:14570"/>
        <dbReference type="Rhea" id="RHEA-COMP:14573"/>
        <dbReference type="ChEBI" id="CHEBI:15377"/>
        <dbReference type="ChEBI" id="CHEBI:15378"/>
        <dbReference type="ChEBI" id="CHEBI:17790"/>
        <dbReference type="ChEBI" id="CHEBI:140522"/>
        <dbReference type="ChEBI" id="CHEBI:140523"/>
        <dbReference type="EC" id="3.1.1.11"/>
    </reaction>
</comment>
<evidence type="ECO:0000313" key="12">
    <source>
        <dbReference type="EMBL" id="KAK3009821.1"/>
    </source>
</evidence>
<organism evidence="12 13">
    <name type="scientific">Escallonia herrerae</name>
    <dbReference type="NCBI Taxonomy" id="1293975"/>
    <lineage>
        <taxon>Eukaryota</taxon>
        <taxon>Viridiplantae</taxon>
        <taxon>Streptophyta</taxon>
        <taxon>Embryophyta</taxon>
        <taxon>Tracheophyta</taxon>
        <taxon>Spermatophyta</taxon>
        <taxon>Magnoliopsida</taxon>
        <taxon>eudicotyledons</taxon>
        <taxon>Gunneridae</taxon>
        <taxon>Pentapetalae</taxon>
        <taxon>asterids</taxon>
        <taxon>campanulids</taxon>
        <taxon>Escalloniales</taxon>
        <taxon>Escalloniaceae</taxon>
        <taxon>Escallonia</taxon>
    </lineage>
</organism>
<keyword evidence="13" id="KW-1185">Reference proteome</keyword>
<keyword evidence="5 10" id="KW-0378">Hydrolase</keyword>
<comment type="similarity">
    <text evidence="2">In the N-terminal section; belongs to the PMEI family.</text>
</comment>
<keyword evidence="7" id="KW-0961">Cell wall biogenesis/degradation</keyword>
<dbReference type="GO" id="GO:0045490">
    <property type="term" value="P:pectin catabolic process"/>
    <property type="evidence" value="ECO:0007669"/>
    <property type="project" value="UniProtKB-UniRule"/>
</dbReference>
<evidence type="ECO:0000256" key="8">
    <source>
        <dbReference type="ARBA" id="ARBA00047928"/>
    </source>
</evidence>
<dbReference type="InterPro" id="IPR035513">
    <property type="entry name" value="Invertase/methylesterase_inhib"/>
</dbReference>
<accession>A0AA88VJ16</accession>
<keyword evidence="6 10" id="KW-0063">Aspartyl esterase</keyword>
<dbReference type="InterPro" id="IPR011050">
    <property type="entry name" value="Pectin_lyase_fold/virulence"/>
</dbReference>
<dbReference type="SMART" id="SM00856">
    <property type="entry name" value="PMEI"/>
    <property type="match status" value="1"/>
</dbReference>
<dbReference type="InterPro" id="IPR000070">
    <property type="entry name" value="Pectinesterase_cat"/>
</dbReference>
<dbReference type="Gene3D" id="1.20.140.40">
    <property type="entry name" value="Invertase/pectin methylesterase inhibitor family protein"/>
    <property type="match status" value="1"/>
</dbReference>
<reference evidence="12" key="1">
    <citation type="submission" date="2022-12" db="EMBL/GenBank/DDBJ databases">
        <title>Draft genome assemblies for two species of Escallonia (Escalloniales).</title>
        <authorList>
            <person name="Chanderbali A."/>
            <person name="Dervinis C."/>
            <person name="Anghel I."/>
            <person name="Soltis D."/>
            <person name="Soltis P."/>
            <person name="Zapata F."/>
        </authorList>
    </citation>
    <scope>NUCLEOTIDE SEQUENCE</scope>
    <source>
        <strain evidence="12">UCBG64.0493</strain>
        <tissue evidence="12">Leaf</tissue>
    </source>
</reference>
<sequence length="527" mass="58380">MAIKLILFFMYAYTVFSPYVSQAFDESSRDISRWCKTTPHPEPCKYYFMNHSPPHLKPRHRSDFRTMMVEVAMERAIHAQSCAKHLGKHCQRNRRKKAAWRDCFKLFDNTVHQLNQTLQGLKTNSSSDFDAQTWLSAALTNLATCKSGSVDLNVTKFISPIVSVNVSELISNSLAVNGVLMKQQEYQDGYPSWVTAGARKLLQTSSLASRANAVVAKDGSGRFRTIQAAINYAAAATRSRNARFIIYVKAGVYRENIEVGNNVNRIMLVGDGLRYTIITGSRSVAGGFTTYSSATVGVDGIGFMARGITFRNTAGPQGGQAVALRSASDLSVYYACSFEGYQDTLFVLAQRQFYKSCYIYGTIDFIFGNAAVVFQNCVIYVRKPLLGQGNVITAQGRGDPYQNTGIAIHNSRILPAADLIPVISSYQTYLGRPWQQYSRTVILKTYLHSFLNPEGWLKWGNSNFALSTLYYGEYKNTGPAASTRNRVKWPGYHAIGSSTVASRFTVANLIAGRAWLPSTGVPFTAGL</sequence>
<dbReference type="FunFam" id="2.160.20.10:FF:000001">
    <property type="entry name" value="Pectinesterase"/>
    <property type="match status" value="1"/>
</dbReference>
<dbReference type="Pfam" id="PF04043">
    <property type="entry name" value="PMEI"/>
    <property type="match status" value="1"/>
</dbReference>
<feature type="active site" evidence="9">
    <location>
        <position position="364"/>
    </location>
</feature>
<protein>
    <recommendedName>
        <fullName evidence="4 10">Pectinesterase</fullName>
        <ecNumber evidence="4 10">3.1.1.11</ecNumber>
    </recommendedName>
</protein>
<feature type="signal peptide" evidence="10">
    <location>
        <begin position="1"/>
        <end position="17"/>
    </location>
</feature>
<evidence type="ECO:0000256" key="9">
    <source>
        <dbReference type="PROSITE-ProRule" id="PRU10040"/>
    </source>
</evidence>